<evidence type="ECO:0000313" key="2">
    <source>
        <dbReference type="Proteomes" id="UP000237347"/>
    </source>
</evidence>
<name>A0AAW0LT84_QUESU</name>
<dbReference type="EMBL" id="PKMF04000052">
    <property type="protein sequence ID" value="KAK7854685.1"/>
    <property type="molecule type" value="Genomic_DNA"/>
</dbReference>
<gene>
    <name evidence="1" type="ORF">CFP56_031091</name>
</gene>
<dbReference type="Proteomes" id="UP000237347">
    <property type="component" value="Unassembled WGS sequence"/>
</dbReference>
<evidence type="ECO:0000313" key="1">
    <source>
        <dbReference type="EMBL" id="KAK7854685.1"/>
    </source>
</evidence>
<dbReference type="AlphaFoldDB" id="A0AAW0LT84"/>
<proteinExistence type="predicted"/>
<keyword evidence="2" id="KW-1185">Reference proteome</keyword>
<sequence>MVSLSQNIQLSNLVVEVEAMAANRAIELSLELGFDKIIFESDYEIFIDRPRMY</sequence>
<comment type="caution">
    <text evidence="1">The sequence shown here is derived from an EMBL/GenBank/DDBJ whole genome shotgun (WGS) entry which is preliminary data.</text>
</comment>
<organism evidence="1 2">
    <name type="scientific">Quercus suber</name>
    <name type="common">Cork oak</name>
    <dbReference type="NCBI Taxonomy" id="58331"/>
    <lineage>
        <taxon>Eukaryota</taxon>
        <taxon>Viridiplantae</taxon>
        <taxon>Streptophyta</taxon>
        <taxon>Embryophyta</taxon>
        <taxon>Tracheophyta</taxon>
        <taxon>Spermatophyta</taxon>
        <taxon>Magnoliopsida</taxon>
        <taxon>eudicotyledons</taxon>
        <taxon>Gunneridae</taxon>
        <taxon>Pentapetalae</taxon>
        <taxon>rosids</taxon>
        <taxon>fabids</taxon>
        <taxon>Fagales</taxon>
        <taxon>Fagaceae</taxon>
        <taxon>Quercus</taxon>
    </lineage>
</organism>
<accession>A0AAW0LT84</accession>
<reference evidence="1 2" key="1">
    <citation type="journal article" date="2018" name="Sci. Data">
        <title>The draft genome sequence of cork oak.</title>
        <authorList>
            <person name="Ramos A.M."/>
            <person name="Usie A."/>
            <person name="Barbosa P."/>
            <person name="Barros P.M."/>
            <person name="Capote T."/>
            <person name="Chaves I."/>
            <person name="Simoes F."/>
            <person name="Abreu I."/>
            <person name="Carrasquinho I."/>
            <person name="Faro C."/>
            <person name="Guimaraes J.B."/>
            <person name="Mendonca D."/>
            <person name="Nobrega F."/>
            <person name="Rodrigues L."/>
            <person name="Saibo N.J.M."/>
            <person name="Varela M.C."/>
            <person name="Egas C."/>
            <person name="Matos J."/>
            <person name="Miguel C.M."/>
            <person name="Oliveira M.M."/>
            <person name="Ricardo C.P."/>
            <person name="Goncalves S."/>
        </authorList>
    </citation>
    <scope>NUCLEOTIDE SEQUENCE [LARGE SCALE GENOMIC DNA]</scope>
    <source>
        <strain evidence="2">cv. HL8</strain>
    </source>
</reference>
<protein>
    <recommendedName>
        <fullName evidence="3">RNase H type-1 domain-containing protein</fullName>
    </recommendedName>
</protein>
<evidence type="ECO:0008006" key="3">
    <source>
        <dbReference type="Google" id="ProtNLM"/>
    </source>
</evidence>